<feature type="domain" description="Peptidase M16C associated" evidence="1">
    <location>
        <begin position="463"/>
        <end position="710"/>
    </location>
</feature>
<dbReference type="GO" id="GO:0006508">
    <property type="term" value="P:proteolysis"/>
    <property type="evidence" value="ECO:0007669"/>
    <property type="project" value="InterPro"/>
</dbReference>
<dbReference type="OrthoDB" id="9762027at2"/>
<reference evidence="2" key="1">
    <citation type="submission" date="2013-07" db="EMBL/GenBank/DDBJ databases">
        <authorList>
            <person name="McIlroy S."/>
        </authorList>
    </citation>
    <scope>NUCLEOTIDE SEQUENCE [LARGE SCALE GENOMIC DNA]</scope>
    <source>
        <strain evidence="2">Run_A_D11</strain>
    </source>
</reference>
<dbReference type="InterPro" id="IPR011249">
    <property type="entry name" value="Metalloenz_LuxS/M16"/>
</dbReference>
<comment type="caution">
    <text evidence="2">The sequence shown here is derived from an EMBL/GenBank/DDBJ whole genome shotgun (WGS) entry which is preliminary data.</text>
</comment>
<dbReference type="STRING" id="1400863.BN873_270110"/>
<dbReference type="GO" id="GO:0046872">
    <property type="term" value="F:metal ion binding"/>
    <property type="evidence" value="ECO:0007669"/>
    <property type="project" value="InterPro"/>
</dbReference>
<dbReference type="EMBL" id="CBTJ020000033">
    <property type="protein sequence ID" value="CDI02314.1"/>
    <property type="molecule type" value="Genomic_DNA"/>
</dbReference>
<dbReference type="InterPro" id="IPR013578">
    <property type="entry name" value="Peptidase_M16C_assoc"/>
</dbReference>
<organism evidence="2 3">
    <name type="scientific">Candidatus Competibacter denitrificans Run_A_D11</name>
    <dbReference type="NCBI Taxonomy" id="1400863"/>
    <lineage>
        <taxon>Bacteria</taxon>
        <taxon>Pseudomonadati</taxon>
        <taxon>Pseudomonadota</taxon>
        <taxon>Gammaproteobacteria</taxon>
        <taxon>Candidatus Competibacteraceae</taxon>
        <taxon>Candidatus Competibacter</taxon>
    </lineage>
</organism>
<dbReference type="Pfam" id="PF22516">
    <property type="entry name" value="PreP_C"/>
    <property type="match status" value="1"/>
</dbReference>
<sequence>MTTHPAFELLRQHPIPALRLEFQEYRHIATGARHLHLAADDPHNAFMVAFLTVPQDSTGVAHILEHTTLCGSQRYPVRDPFFMMIRRSLNTFMNAFTSSDWTAYPFASQNKKDFNNLLDVYLDATFFPLLNERDFAQEGHRLEFAKPDDPNSPLSFKGVVFNEMKGALSSPVQRLGLALQSRLFPTTTYHFNSGGEPEAILNLTYEQLKAFHARHYHPSNAVFLTYGDIPAAEHQERFQSGALNPFKALELDLAIPAERRYTAPVHDLIHYPLDGAEELTDQTHIVLGWLLGPITDPLATLRARLLSDVLLDNSSSPLRHALETSDLGTAPSPMCGFDTSTREATFVCGLEGSNPEEADAVEKLVLDVLHQVAADGVPQAAVDAALHQLELSEREITGDGFPYGLRLLMEALTPAIHGGDPITALDSDPLLEQLRAESRAADFIPHLIRQLLLDNPHRVDLVMAPDPELSAKQAASENQRLATLGATLADADKTRIIEQARMLAERQQQQDDPELLPRVGLDDVPPDLKIPEGVSRPVGQIPAHWYAQGTNGMVYLQAVLDLPTLDADELDLLPFLCACLTDVGSGGRDYRTTQAWQAAVTGGINARVSVRGGVADVSEVKGVLVVAGKALARNQGALSDLLWNTLTSARFDELPKLREIIAQMRAQREEAITDHGHMLALAAASASFSPVAALNHRWDGLQGLKALKALDDGLDEPAALQNFASRLERLRDRLAAMPKQLLVVSEAERQAALAEALAARWHDHQSSSPLPFGLAPPTASPIRQGFRVNTQVNFCAKAYPTVAPDHPDAPALQVLGDFLRNGYLHRAIREQGGAYGGGAGYHPDSGSFRFYSYRDPRLADTLADFDRSLAWLHSNDHPARTLEEAILGVIAAIDKPGSPAGEAITAFFGTLFGRTPEQRRRFRQQVLAVTVADLQRVAQTYLQPERANCAVISDARTLGAQPDWAVITV</sequence>
<dbReference type="Pfam" id="PF00675">
    <property type="entry name" value="Peptidase_M16"/>
    <property type="match status" value="1"/>
</dbReference>
<name>W6M6R1_9GAMM</name>
<dbReference type="RefSeq" id="WP_048672335.1">
    <property type="nucleotide sequence ID" value="NZ_CBTJ020000033.1"/>
</dbReference>
<evidence type="ECO:0000313" key="3">
    <source>
        <dbReference type="Proteomes" id="UP000035760"/>
    </source>
</evidence>
<evidence type="ECO:0000313" key="2">
    <source>
        <dbReference type="EMBL" id="CDI02314.1"/>
    </source>
</evidence>
<dbReference type="AlphaFoldDB" id="W6M6R1"/>
<dbReference type="SMART" id="SM01264">
    <property type="entry name" value="M16C_associated"/>
    <property type="match status" value="1"/>
</dbReference>
<keyword evidence="3" id="KW-1185">Reference proteome</keyword>
<accession>W6M6R1</accession>
<dbReference type="InterPro" id="IPR007863">
    <property type="entry name" value="Peptidase_M16_C"/>
</dbReference>
<proteinExistence type="predicted"/>
<dbReference type="SUPFAM" id="SSF63411">
    <property type="entry name" value="LuxS/MPP-like metallohydrolase"/>
    <property type="match status" value="4"/>
</dbReference>
<reference evidence="2" key="2">
    <citation type="submission" date="2014-03" db="EMBL/GenBank/DDBJ databases">
        <title>Candidatus Competibacter-lineage genomes retrieved from metagenomes reveal functional metabolic diversity.</title>
        <authorList>
            <person name="McIlroy S.J."/>
            <person name="Albertsen M."/>
            <person name="Andresen E.K."/>
            <person name="Saunders A.M."/>
            <person name="Kristiansen R."/>
            <person name="Stokholm-Bjerregaard M."/>
            <person name="Nielsen K.L."/>
            <person name="Nielsen P.H."/>
        </authorList>
    </citation>
    <scope>NUCLEOTIDE SEQUENCE</scope>
    <source>
        <strain evidence="2">Run_A_D11</strain>
    </source>
</reference>
<dbReference type="Proteomes" id="UP000035760">
    <property type="component" value="Unassembled WGS sequence"/>
</dbReference>
<dbReference type="Pfam" id="PF05193">
    <property type="entry name" value="Peptidase_M16_C"/>
    <property type="match status" value="1"/>
</dbReference>
<dbReference type="PANTHER" id="PTHR43016">
    <property type="entry name" value="PRESEQUENCE PROTEASE"/>
    <property type="match status" value="1"/>
</dbReference>
<evidence type="ECO:0000259" key="1">
    <source>
        <dbReference type="SMART" id="SM01264"/>
    </source>
</evidence>
<dbReference type="InterPro" id="IPR055130">
    <property type="entry name" value="PreP_C"/>
</dbReference>
<protein>
    <submittedName>
        <fullName evidence="2">Peptidase M16C associated domain protein</fullName>
    </submittedName>
</protein>
<dbReference type="Gene3D" id="3.30.830.10">
    <property type="entry name" value="Metalloenzyme, LuxS/M16 peptidase-like"/>
    <property type="match status" value="4"/>
</dbReference>
<dbReference type="PANTHER" id="PTHR43016:SF13">
    <property type="entry name" value="PRESEQUENCE PROTEASE, MITOCHONDRIAL"/>
    <property type="match status" value="1"/>
</dbReference>
<dbReference type="InterPro" id="IPR011765">
    <property type="entry name" value="Pept_M16_N"/>
</dbReference>
<dbReference type="Pfam" id="PF08367">
    <property type="entry name" value="M16C_assoc"/>
    <property type="match status" value="1"/>
</dbReference>
<gene>
    <name evidence="2" type="ORF">BN873_270110</name>
</gene>
<dbReference type="FunFam" id="3.30.830.10:FF:000011">
    <property type="entry name" value="Presequence protease, mitochondrial"/>
    <property type="match status" value="1"/>
</dbReference>